<dbReference type="AlphaFoldDB" id="A0A6P1ZB96"/>
<dbReference type="EMBL" id="QMIF01000017">
    <property type="protein sequence ID" value="TVM31203.1"/>
    <property type="molecule type" value="Genomic_DNA"/>
</dbReference>
<evidence type="ECO:0000313" key="1">
    <source>
        <dbReference type="EMBL" id="TVM31203.1"/>
    </source>
</evidence>
<organism evidence="1 2">
    <name type="scientific">Oceanidesulfovibrio marinus</name>
    <dbReference type="NCBI Taxonomy" id="370038"/>
    <lineage>
        <taxon>Bacteria</taxon>
        <taxon>Pseudomonadati</taxon>
        <taxon>Thermodesulfobacteriota</taxon>
        <taxon>Desulfovibrionia</taxon>
        <taxon>Desulfovibrionales</taxon>
        <taxon>Desulfovibrionaceae</taxon>
        <taxon>Oceanidesulfovibrio</taxon>
    </lineage>
</organism>
<proteinExistence type="predicted"/>
<reference evidence="1 2" key="1">
    <citation type="submission" date="2018-06" db="EMBL/GenBank/DDBJ databases">
        <title>Complete genome of Desulfovibrio marinus P48SEP.</title>
        <authorList>
            <person name="Crispim J.S."/>
            <person name="Vidigal P.M.P."/>
            <person name="Silva L.C.F."/>
            <person name="Araujo L.C."/>
            <person name="Laguardia C.N."/>
            <person name="Dias R.S."/>
            <person name="Sousa M.P."/>
            <person name="Paula S.O."/>
            <person name="Silva C."/>
        </authorList>
    </citation>
    <scope>NUCLEOTIDE SEQUENCE [LARGE SCALE GENOMIC DNA]</scope>
    <source>
        <strain evidence="1 2">P48SEP</strain>
    </source>
</reference>
<dbReference type="OrthoDB" id="495362at2"/>
<sequence length="126" mass="13924">MMLDELLNAVEEMNIQPATVEELQTFKEGYDVQEAFKPGDLITVKNGDTGYNSPREGEPAIVLELIEPPVIFTKGLFRREDIAIGVKGPRGRVFAFSADSRYFKHYTPAEAVNEDADAACPAEATE</sequence>
<gene>
    <name evidence="1" type="ORF">DQK91_19020</name>
</gene>
<evidence type="ECO:0000313" key="2">
    <source>
        <dbReference type="Proteomes" id="UP000434052"/>
    </source>
</evidence>
<protein>
    <submittedName>
        <fullName evidence="1">Uncharacterized protein</fullName>
    </submittedName>
</protein>
<accession>A0A6P1ZB96</accession>
<name>A0A6P1ZB96_9BACT</name>
<dbReference type="Proteomes" id="UP000434052">
    <property type="component" value="Unassembled WGS sequence"/>
</dbReference>
<dbReference type="RefSeq" id="WP_144306990.1">
    <property type="nucleotide sequence ID" value="NZ_QMIF01000017.1"/>
</dbReference>
<comment type="caution">
    <text evidence="1">The sequence shown here is derived from an EMBL/GenBank/DDBJ whole genome shotgun (WGS) entry which is preliminary data.</text>
</comment>